<comment type="similarity">
    <text evidence="1">Belongs to the choline/ethanolamine kinase family.</text>
</comment>
<dbReference type="SUPFAM" id="SSF56112">
    <property type="entry name" value="Protein kinase-like (PK-like)"/>
    <property type="match status" value="1"/>
</dbReference>
<keyword evidence="4" id="KW-0808">Transferase</keyword>
<dbReference type="GO" id="GO:0004305">
    <property type="term" value="F:ethanolamine kinase activity"/>
    <property type="evidence" value="ECO:0007669"/>
    <property type="project" value="TreeGrafter"/>
</dbReference>
<sequence length="761" mass="85050">MPSFTDHNGDSGPDIEGFQPIYGTGLSITSLQKARHANGNGNTAIAPDSRKHHPAISKKATARPPLYPTAPLSSQSSAITESGARDEQEMQNGEEDPQNALFHQVLEWLQREKSKRKSPKVKAHAQPDGSGSDGDDEDDEDAGNGDGANLERTTSHGADNVFALDKLEKILIQYAASRSDGAAPAYPARRSTRRRHMKGLRRGSASESDYLDGDSAAPSVDATLDNSKTLAYSGGGAEDDENEEGANARRALDREAWFVFKSEILRITHTLQLKGWRKLPMELASDVGVVRLSGALTNAVYVVTPPQNIPPPGPKMALTASYPGSPHRKKLLLRIYGPQVDHLIDRENELQILRRLGRKHIGPRVLGTFNNGRFEEFFEARPLTPKELRDPGTMKQIAKRMRELHEGVELLDNEREGGPMVFKNWDKWVDRCEQVTNWLDKEIQSKHNDIKAVVEPWRRRGFVCGVPWPTFRKAVDSYRTHLINSYGGMQEIKRQLVFAHNDTQYGNLLRMEPSSESPLLRPENEHKQLVVIDFEYASANLPGFEFANHFTEWCYNYHDPERSWACSSRDFPTLEQQHRFISAYLTHRPGLSVRSSPSITPLMQAGELSHITSLAPLDLDAGPDVDQQSLVDAEKAQEDRTEAEIRSLIKQARLWRVFNSAQWVAWGIVQAKVPGMEEGIAADAAANGHQNGANGTEPEGTPSTTPPPDTDVEETDEFDYLAYAQDRAMFFWADLLSLNLVREEELPAALIQHIKPRIIDY</sequence>
<dbReference type="STRING" id="656916.A0A2G7FZW0"/>
<dbReference type="GO" id="GO:0005737">
    <property type="term" value="C:cytoplasm"/>
    <property type="evidence" value="ECO:0007669"/>
    <property type="project" value="TreeGrafter"/>
</dbReference>
<dbReference type="InterPro" id="IPR007521">
    <property type="entry name" value="Choline_kin_N"/>
</dbReference>
<feature type="region of interest" description="Disordered" evidence="2">
    <location>
        <begin position="179"/>
        <end position="247"/>
    </location>
</feature>
<dbReference type="EMBL" id="NEXV01000271">
    <property type="protein sequence ID" value="PIG86140.1"/>
    <property type="molecule type" value="Genomic_DNA"/>
</dbReference>
<dbReference type="InterPro" id="IPR011009">
    <property type="entry name" value="Kinase-like_dom_sf"/>
</dbReference>
<gene>
    <name evidence="4" type="ORF">AARAC_006815</name>
</gene>
<dbReference type="PANTHER" id="PTHR22603:SF93">
    <property type="entry name" value="RE24176P"/>
    <property type="match status" value="1"/>
</dbReference>
<keyword evidence="4" id="KW-0418">Kinase</keyword>
<feature type="compositionally biased region" description="Acidic residues" evidence="2">
    <location>
        <begin position="133"/>
        <end position="143"/>
    </location>
</feature>
<dbReference type="AlphaFoldDB" id="A0A2G7FZW0"/>
<keyword evidence="5" id="KW-1185">Reference proteome</keyword>
<dbReference type="CDD" id="cd05157">
    <property type="entry name" value="ETNK_euk"/>
    <property type="match status" value="1"/>
</dbReference>
<dbReference type="Pfam" id="PF01633">
    <property type="entry name" value="Choline_kinase"/>
    <property type="match status" value="1"/>
</dbReference>
<evidence type="ECO:0000259" key="3">
    <source>
        <dbReference type="Pfam" id="PF04428"/>
    </source>
</evidence>
<proteinExistence type="inferred from homology"/>
<dbReference type="PANTHER" id="PTHR22603">
    <property type="entry name" value="CHOLINE/ETHANOALAMINE KINASE"/>
    <property type="match status" value="1"/>
</dbReference>
<dbReference type="Proteomes" id="UP000231358">
    <property type="component" value="Unassembled WGS sequence"/>
</dbReference>
<feature type="compositionally biased region" description="Basic residues" evidence="2">
    <location>
        <begin position="113"/>
        <end position="123"/>
    </location>
</feature>
<feature type="compositionally biased region" description="Low complexity" evidence="2">
    <location>
        <begin position="687"/>
        <end position="703"/>
    </location>
</feature>
<reference evidence="4 5" key="1">
    <citation type="submission" date="2017-05" db="EMBL/GenBank/DDBJ databases">
        <title>Genome sequence for an aflatoxigenic pathogen of Argentinian peanut, Aspergillus arachidicola.</title>
        <authorList>
            <person name="Moore G."/>
            <person name="Beltz S.B."/>
            <person name="Mack B.M."/>
        </authorList>
    </citation>
    <scope>NUCLEOTIDE SEQUENCE [LARGE SCALE GENOMIC DNA]</scope>
    <source>
        <strain evidence="4 5">CBS 117610</strain>
    </source>
</reference>
<evidence type="ECO:0000256" key="1">
    <source>
        <dbReference type="ARBA" id="ARBA00038211"/>
    </source>
</evidence>
<dbReference type="Gene3D" id="3.90.1200.10">
    <property type="match status" value="1"/>
</dbReference>
<organism evidence="4 5">
    <name type="scientific">Aspergillus arachidicola</name>
    <dbReference type="NCBI Taxonomy" id="656916"/>
    <lineage>
        <taxon>Eukaryota</taxon>
        <taxon>Fungi</taxon>
        <taxon>Dikarya</taxon>
        <taxon>Ascomycota</taxon>
        <taxon>Pezizomycotina</taxon>
        <taxon>Eurotiomycetes</taxon>
        <taxon>Eurotiomycetidae</taxon>
        <taxon>Eurotiales</taxon>
        <taxon>Aspergillaceae</taxon>
        <taxon>Aspergillus</taxon>
        <taxon>Aspergillus subgen. Circumdati</taxon>
    </lineage>
</organism>
<comment type="caution">
    <text evidence="4">The sequence shown here is derived from an EMBL/GenBank/DDBJ whole genome shotgun (WGS) entry which is preliminary data.</text>
</comment>
<feature type="region of interest" description="Disordered" evidence="2">
    <location>
        <begin position="687"/>
        <end position="713"/>
    </location>
</feature>
<evidence type="ECO:0000256" key="2">
    <source>
        <dbReference type="SAM" id="MobiDB-lite"/>
    </source>
</evidence>
<evidence type="ECO:0000313" key="5">
    <source>
        <dbReference type="Proteomes" id="UP000231358"/>
    </source>
</evidence>
<feature type="region of interest" description="Disordered" evidence="2">
    <location>
        <begin position="1"/>
        <end position="21"/>
    </location>
</feature>
<protein>
    <submittedName>
        <fullName evidence="4">Choline kinase</fullName>
    </submittedName>
</protein>
<feature type="compositionally biased region" description="Polar residues" evidence="2">
    <location>
        <begin position="71"/>
        <end position="80"/>
    </location>
</feature>
<dbReference type="Pfam" id="PF04428">
    <property type="entry name" value="Choline_kin_N"/>
    <property type="match status" value="1"/>
</dbReference>
<dbReference type="GO" id="GO:0006646">
    <property type="term" value="P:phosphatidylethanolamine biosynthetic process"/>
    <property type="evidence" value="ECO:0007669"/>
    <property type="project" value="TreeGrafter"/>
</dbReference>
<name>A0A2G7FZW0_9EURO</name>
<feature type="domain" description="Choline kinase N-terminal" evidence="3">
    <location>
        <begin position="208"/>
        <end position="280"/>
    </location>
</feature>
<accession>A0A2G7FZW0</accession>
<feature type="region of interest" description="Disordered" evidence="2">
    <location>
        <begin position="35"/>
        <end position="154"/>
    </location>
</feature>
<feature type="compositionally biased region" description="Basic residues" evidence="2">
    <location>
        <begin position="190"/>
        <end position="201"/>
    </location>
</feature>
<dbReference type="GO" id="GO:0004103">
    <property type="term" value="F:choline kinase activity"/>
    <property type="evidence" value="ECO:0007669"/>
    <property type="project" value="TreeGrafter"/>
</dbReference>
<evidence type="ECO:0000313" key="4">
    <source>
        <dbReference type="EMBL" id="PIG86140.1"/>
    </source>
</evidence>